<dbReference type="Proteomes" id="UP000831537">
    <property type="component" value="Chromosome"/>
</dbReference>
<evidence type="ECO:0000313" key="3">
    <source>
        <dbReference type="EMBL" id="UOQ86955.1"/>
    </source>
</evidence>
<name>A0ABY4GS36_9BACI</name>
<evidence type="ECO:0000256" key="1">
    <source>
        <dbReference type="ARBA" id="ARBA00006817"/>
    </source>
</evidence>
<sequence>MKEIKCYYFQAVILADIQLVSDCLNQDEHVLQWNDQIIENIFDGKEEDLAEGSTYITRQKLGKKIYTLPATYTTFNPPHHVAVSSKTKEGLSKTEYTLTEYDGGTVFTVEVTLIPANSYYKFITNLMKWSFKYVYDDQFQKFIDYVSEQASKSSSDETAALTID</sequence>
<proteinExistence type="inferred from homology"/>
<comment type="similarity">
    <text evidence="1">Belongs to the AHA1 family.</text>
</comment>
<gene>
    <name evidence="3" type="ORF">MUN87_08770</name>
</gene>
<dbReference type="RefSeq" id="WP_244747362.1">
    <property type="nucleotide sequence ID" value="NZ_CP095071.1"/>
</dbReference>
<organism evidence="3 4">
    <name type="scientific">Gracilibacillus salinarum</name>
    <dbReference type="NCBI Taxonomy" id="2932255"/>
    <lineage>
        <taxon>Bacteria</taxon>
        <taxon>Bacillati</taxon>
        <taxon>Bacillota</taxon>
        <taxon>Bacilli</taxon>
        <taxon>Bacillales</taxon>
        <taxon>Bacillaceae</taxon>
        <taxon>Gracilibacillus</taxon>
    </lineage>
</organism>
<keyword evidence="4" id="KW-1185">Reference proteome</keyword>
<dbReference type="InterPro" id="IPR013538">
    <property type="entry name" value="ASHA1/2-like_C"/>
</dbReference>
<feature type="domain" description="Activator of Hsp90 ATPase homologue 1/2-like C-terminal" evidence="2">
    <location>
        <begin position="22"/>
        <end position="139"/>
    </location>
</feature>
<dbReference type="Pfam" id="PF08327">
    <property type="entry name" value="AHSA1"/>
    <property type="match status" value="1"/>
</dbReference>
<evidence type="ECO:0000259" key="2">
    <source>
        <dbReference type="Pfam" id="PF08327"/>
    </source>
</evidence>
<dbReference type="EMBL" id="CP095071">
    <property type="protein sequence ID" value="UOQ86955.1"/>
    <property type="molecule type" value="Genomic_DNA"/>
</dbReference>
<dbReference type="SUPFAM" id="SSF55961">
    <property type="entry name" value="Bet v1-like"/>
    <property type="match status" value="1"/>
</dbReference>
<reference evidence="3 4" key="1">
    <citation type="submission" date="2022-04" db="EMBL/GenBank/DDBJ databases">
        <title>Gracilibacillus sp. isolated from saltern.</title>
        <authorList>
            <person name="Won M."/>
            <person name="Lee C.-M."/>
            <person name="Woen H.-Y."/>
            <person name="Kwon S.-W."/>
        </authorList>
    </citation>
    <scope>NUCLEOTIDE SEQUENCE [LARGE SCALE GENOMIC DNA]</scope>
    <source>
        <strain evidence="3 4">SSPM10-3</strain>
    </source>
</reference>
<dbReference type="Gene3D" id="3.30.530.20">
    <property type="match status" value="1"/>
</dbReference>
<evidence type="ECO:0000313" key="4">
    <source>
        <dbReference type="Proteomes" id="UP000831537"/>
    </source>
</evidence>
<protein>
    <submittedName>
        <fullName evidence="3">SRPBCC domain-containing protein</fullName>
    </submittedName>
</protein>
<accession>A0ABY4GS36</accession>
<dbReference type="InterPro" id="IPR023393">
    <property type="entry name" value="START-like_dom_sf"/>
</dbReference>